<organism evidence="1">
    <name type="scientific">Salmonella enterica subsp. enterica serovar Karamoja</name>
    <dbReference type="NCBI Taxonomy" id="2500153"/>
    <lineage>
        <taxon>Bacteria</taxon>
        <taxon>Pseudomonadati</taxon>
        <taxon>Pseudomonadota</taxon>
        <taxon>Gammaproteobacteria</taxon>
        <taxon>Enterobacterales</taxon>
        <taxon>Enterobacteriaceae</taxon>
        <taxon>Salmonella</taxon>
    </lineage>
</organism>
<keyword evidence="1" id="KW-0614">Plasmid</keyword>
<accession>A0A3Q9MTE4</accession>
<dbReference type="Gene3D" id="1.20.970.20">
    <property type="entry name" value="Glycogen synthesis protein GlgS"/>
    <property type="match status" value="1"/>
</dbReference>
<dbReference type="EMBL" id="CP034699">
    <property type="protein sequence ID" value="AZT44436.1"/>
    <property type="molecule type" value="Genomic_DNA"/>
</dbReference>
<protein>
    <submittedName>
        <fullName evidence="1">Uncharacterized protein</fullName>
    </submittedName>
</protein>
<geneLocation type="plasmid" evidence="1">
    <name>pRSE21</name>
</geneLocation>
<dbReference type="InterPro" id="IPR036295">
    <property type="entry name" value="GlgS_sf"/>
</dbReference>
<name>A0A3Q9MTE4_SALET</name>
<dbReference type="SUPFAM" id="SSF109747">
    <property type="entry name" value="Glycogen synthesis protein GlgS"/>
    <property type="match status" value="1"/>
</dbReference>
<geneLocation type="plasmid" evidence="2">
    <name>pRSE40</name>
</geneLocation>
<dbReference type="EMBL" id="CP034710">
    <property type="protein sequence ID" value="AZT39664.1"/>
    <property type="molecule type" value="Genomic_DNA"/>
</dbReference>
<evidence type="ECO:0000313" key="2">
    <source>
        <dbReference type="EMBL" id="AZT44436.1"/>
    </source>
</evidence>
<reference evidence="1" key="1">
    <citation type="submission" date="2018-12" db="EMBL/GenBank/DDBJ databases">
        <title>Complete genome sequences of twenty non-typhoidal Salmonella isolates from Rwanda.</title>
        <authorList>
            <person name="Byukusenge M."/>
            <person name="Li L."/>
            <person name="Subhashinie K."/>
            <person name="Nzayirambaho M."/>
            <person name="Kuchipudi S.V."/>
            <person name="Jayarao B.M."/>
        </authorList>
    </citation>
    <scope>NUCLEOTIDE SEQUENCE</scope>
    <source>
        <strain evidence="1">RSE21</strain>
        <strain evidence="2">RSE40</strain>
        <plasmid evidence="1">pRSE21</plasmid>
        <plasmid evidence="2">pRSE40</plasmid>
    </source>
</reference>
<dbReference type="AlphaFoldDB" id="A0A3Q9MTE4"/>
<dbReference type="RefSeq" id="WP_168445680.1">
    <property type="nucleotide sequence ID" value="NZ_CP034699.1"/>
</dbReference>
<evidence type="ECO:0000313" key="1">
    <source>
        <dbReference type="EMBL" id="AZT39664.1"/>
    </source>
</evidence>
<proteinExistence type="predicted"/>
<sequence length="70" mass="7940">MTGITPDLPVFDSASTVTGLDFMVRSLIRMEANGTVLKPEDVTAGMTDEQKDIFMARLRFHRSRQQQKRP</sequence>
<gene>
    <name evidence="2" type="ORF">EL007_24595</name>
    <name evidence="1" type="ORF">ELZ88_24345</name>
</gene>